<dbReference type="Gene3D" id="3.20.20.70">
    <property type="entry name" value="Aldolase class I"/>
    <property type="match status" value="1"/>
</dbReference>
<evidence type="ECO:0000256" key="2">
    <source>
        <dbReference type="ARBA" id="ARBA00022485"/>
    </source>
</evidence>
<dbReference type="GO" id="GO:0003824">
    <property type="term" value="F:catalytic activity"/>
    <property type="evidence" value="ECO:0007669"/>
    <property type="project" value="InterPro"/>
</dbReference>
<comment type="cofactor">
    <cofactor evidence="1">
        <name>[4Fe-4S] cluster</name>
        <dbReference type="ChEBI" id="CHEBI:49883"/>
    </cofactor>
</comment>
<keyword evidence="5" id="KW-0408">Iron</keyword>
<dbReference type="GO" id="GO:0046872">
    <property type="term" value="F:metal ion binding"/>
    <property type="evidence" value="ECO:0007669"/>
    <property type="project" value="UniProtKB-KW"/>
</dbReference>
<feature type="domain" description="4Fe4S-binding SPASM" evidence="8">
    <location>
        <begin position="212"/>
        <end position="277"/>
    </location>
</feature>
<dbReference type="PANTHER" id="PTHR43787:SF10">
    <property type="entry name" value="COFACTOR MODIFYING PROTEIN"/>
    <property type="match status" value="1"/>
</dbReference>
<dbReference type="SUPFAM" id="SSF102114">
    <property type="entry name" value="Radical SAM enzymes"/>
    <property type="match status" value="1"/>
</dbReference>
<feature type="domain" description="Radical SAM core" evidence="7">
    <location>
        <begin position="8"/>
        <end position="126"/>
    </location>
</feature>
<evidence type="ECO:0000256" key="5">
    <source>
        <dbReference type="ARBA" id="ARBA00023004"/>
    </source>
</evidence>
<dbReference type="CDD" id="cd01335">
    <property type="entry name" value="Radical_SAM"/>
    <property type="match status" value="1"/>
</dbReference>
<dbReference type="InterPro" id="IPR023885">
    <property type="entry name" value="4Fe4S-binding_SPASM_dom"/>
</dbReference>
<dbReference type="EMBL" id="FAXN01000041">
    <property type="protein sequence ID" value="CUV65626.1"/>
    <property type="molecule type" value="Genomic_DNA"/>
</dbReference>
<sequence>MKFSRVYVELTNICGLSCTFCPDKNNPPKTMDLPFFESIIKQTSKYTNEIVCHVMGDPLTLSNIANYLDVIERYGMKAMITTSGFYIDKHSVDTLLHPAVRQLNISLNSFNKNDTKITLDEYLKPIFALCKEKIAHYPDTFINLRLWNIDKEKSEDDFNALVFAKLSEFFGVKVDYTSGTKGLRVAPKILLHFDDYFEWPSLSNPIYGNGYCGGLDSHIAVLSDGRVVPCCLDYEAIIELGNLHNQSLDEILEQKRVKDIRDGFACGKAAEELCQRCSYKSRFEK</sequence>
<dbReference type="InterPro" id="IPR058240">
    <property type="entry name" value="rSAM_sf"/>
</dbReference>
<dbReference type="Pfam" id="PF04055">
    <property type="entry name" value="Radical_SAM"/>
    <property type="match status" value="1"/>
</dbReference>
<proteinExistence type="predicted"/>
<evidence type="ECO:0000313" key="9">
    <source>
        <dbReference type="EMBL" id="CUV65626.1"/>
    </source>
</evidence>
<dbReference type="PANTHER" id="PTHR43787">
    <property type="entry name" value="FEMO COFACTOR BIOSYNTHESIS PROTEIN NIFB-RELATED"/>
    <property type="match status" value="1"/>
</dbReference>
<name>A0A0S4XMT8_9BACT</name>
<reference evidence="9" key="1">
    <citation type="submission" date="2015-11" db="EMBL/GenBank/DDBJ databases">
        <authorList>
            <person name="Zhang Y."/>
            <person name="Guo Z."/>
        </authorList>
    </citation>
    <scope>NUCLEOTIDE SEQUENCE</scope>
    <source>
        <strain evidence="9">BN30871</strain>
    </source>
</reference>
<evidence type="ECO:0000256" key="1">
    <source>
        <dbReference type="ARBA" id="ARBA00001966"/>
    </source>
</evidence>
<dbReference type="Pfam" id="PF13186">
    <property type="entry name" value="SPASM"/>
    <property type="match status" value="1"/>
</dbReference>
<keyword evidence="2" id="KW-0004">4Fe-4S</keyword>
<evidence type="ECO:0000256" key="6">
    <source>
        <dbReference type="ARBA" id="ARBA00023014"/>
    </source>
</evidence>
<evidence type="ECO:0000259" key="7">
    <source>
        <dbReference type="Pfam" id="PF04055"/>
    </source>
</evidence>
<organism evidence="9">
    <name type="scientific">Sulfurovum sp. enrichment culture clone C5</name>
    <dbReference type="NCBI Taxonomy" id="497650"/>
    <lineage>
        <taxon>Bacteria</taxon>
        <taxon>Pseudomonadati</taxon>
        <taxon>Campylobacterota</taxon>
        <taxon>Epsilonproteobacteria</taxon>
        <taxon>Campylobacterales</taxon>
        <taxon>Sulfurovaceae</taxon>
        <taxon>Sulfurovum</taxon>
        <taxon>environmental samples</taxon>
    </lineage>
</organism>
<dbReference type="InterPro" id="IPR007197">
    <property type="entry name" value="rSAM"/>
</dbReference>
<dbReference type="CDD" id="cd21122">
    <property type="entry name" value="SPASM_rSAM"/>
    <property type="match status" value="1"/>
</dbReference>
<dbReference type="InterPro" id="IPR013785">
    <property type="entry name" value="Aldolase_TIM"/>
</dbReference>
<evidence type="ECO:0000256" key="4">
    <source>
        <dbReference type="ARBA" id="ARBA00022723"/>
    </source>
</evidence>
<keyword evidence="6" id="KW-0411">Iron-sulfur</keyword>
<accession>A0A0S4XMT8</accession>
<protein>
    <submittedName>
        <fullName evidence="9">Putative molybdenum cofactor biosynthesis protein</fullName>
    </submittedName>
</protein>
<dbReference type="GO" id="GO:0051539">
    <property type="term" value="F:4 iron, 4 sulfur cluster binding"/>
    <property type="evidence" value="ECO:0007669"/>
    <property type="project" value="UniProtKB-KW"/>
</dbReference>
<dbReference type="AlphaFoldDB" id="A0A0S4XMT8"/>
<keyword evidence="3" id="KW-0949">S-adenosyl-L-methionine</keyword>
<evidence type="ECO:0000256" key="3">
    <source>
        <dbReference type="ARBA" id="ARBA00022691"/>
    </source>
</evidence>
<keyword evidence="4" id="KW-0479">Metal-binding</keyword>
<gene>
    <name evidence="9" type="ORF">BN3087_400002</name>
</gene>
<dbReference type="SFLD" id="SFLDS00029">
    <property type="entry name" value="Radical_SAM"/>
    <property type="match status" value="1"/>
</dbReference>
<evidence type="ECO:0000259" key="8">
    <source>
        <dbReference type="Pfam" id="PF13186"/>
    </source>
</evidence>